<dbReference type="AlphaFoldDB" id="K5BKS4"/>
<dbReference type="RefSeq" id="WP_005624429.1">
    <property type="nucleotide sequence ID" value="NZ_AMRA01000016.1"/>
</dbReference>
<protein>
    <submittedName>
        <fullName evidence="2">Putative lipoprotein</fullName>
    </submittedName>
</protein>
<dbReference type="eggNOG" id="ENOG5031TDI">
    <property type="taxonomic scope" value="Bacteria"/>
</dbReference>
<feature type="chain" id="PRO_5003885625" evidence="1">
    <location>
        <begin position="22"/>
        <end position="546"/>
    </location>
</feature>
<evidence type="ECO:0000256" key="1">
    <source>
        <dbReference type="SAM" id="SignalP"/>
    </source>
</evidence>
<name>K5BKS4_MYCHD</name>
<reference evidence="2 3" key="1">
    <citation type="journal article" date="2012" name="J. Bacteriol.">
        <title>Genome sequence of Mycobacterium hassiacum DSM 44199, a rare source of heat-stable mycobacterial proteins.</title>
        <authorList>
            <person name="Tiago I."/>
            <person name="Maranha A."/>
            <person name="Mendes V."/>
            <person name="Alarico S."/>
            <person name="Moynihan P.J."/>
            <person name="Clarke A.J."/>
            <person name="Macedo-Ribeiro S."/>
            <person name="Pereira P.J."/>
            <person name="Empadinhas N."/>
        </authorList>
    </citation>
    <scope>NUCLEOTIDE SEQUENCE [LARGE SCALE GENOMIC DNA]</scope>
    <source>
        <strain evidence="3">DSM 44199 / CIP 105218 / JCM 12690 / 3849</strain>
    </source>
</reference>
<proteinExistence type="predicted"/>
<dbReference type="STRING" id="1122247.GCA_000379865_01548"/>
<feature type="signal peptide" evidence="1">
    <location>
        <begin position="1"/>
        <end position="21"/>
    </location>
</feature>
<organism evidence="2 3">
    <name type="scientific">Mycolicibacterium hassiacum (strain DSM 44199 / CIP 105218 / JCM 12690 / 3849)</name>
    <name type="common">Mycobacterium hassiacum</name>
    <dbReference type="NCBI Taxonomy" id="1122247"/>
    <lineage>
        <taxon>Bacteria</taxon>
        <taxon>Bacillati</taxon>
        <taxon>Actinomycetota</taxon>
        <taxon>Actinomycetes</taxon>
        <taxon>Mycobacteriales</taxon>
        <taxon>Mycobacteriaceae</taxon>
        <taxon>Mycolicibacterium</taxon>
    </lineage>
</organism>
<sequence>MGVRGARQTLAVVMVVLLAAACTKGEQPQQPAPEPEPVTSAPPVAGTVVDGVRIEVSTAAADEAAELTVGPGDAPAPEAAALVASTGSVRAELDGGRVQPAGPVTLSFDLSGRPDLAGAITEGVIPVVESVSTTDPAERDMFPATWDAATKTVTAEVDHLSDFWVSLFNVGKAIADGVGRVFELARGDSRSPCRKKSELTIGDTEYVLTAVSPGAVAGCLVDDGGAVAIDFENATGAFYSIAVSPESAGGNWVVTEVLDMGDAGGSLFSSIIPNSKGVLAGRSKGRLTLNKGVTEADVRMTPQQQGILVKALLAGIDMFGIDLKRFDGISEGWDCLANAINVTQIDAGVTAGELDGFINGFAQCAIAAGEASADVVKKAALHRLGVAVLLLAELPHVLWDFVAVGLEELGGNAEKDFRLRSTTRTTTTPAPPPADPVIDRIDLTTWAYDRVEGNTYVADNTGGKKITVYFKSMAGDEVVKSGCKATVRIQGPGTDKTATTSNCSTFNPGVTVDARRPGNHTVTVTVEPEGRAPITEQVVVTVLPHR</sequence>
<evidence type="ECO:0000313" key="2">
    <source>
        <dbReference type="EMBL" id="EKF25369.1"/>
    </source>
</evidence>
<gene>
    <name evidence="2" type="ORF">C731_0606</name>
</gene>
<dbReference type="PATRIC" id="fig|1122247.3.peg.582"/>
<dbReference type="OrthoDB" id="4763538at2"/>
<comment type="caution">
    <text evidence="2">The sequence shown here is derived from an EMBL/GenBank/DDBJ whole genome shotgun (WGS) entry which is preliminary data.</text>
</comment>
<dbReference type="Proteomes" id="UP000006265">
    <property type="component" value="Unassembled WGS sequence"/>
</dbReference>
<dbReference type="PROSITE" id="PS51257">
    <property type="entry name" value="PROKAR_LIPOPROTEIN"/>
    <property type="match status" value="1"/>
</dbReference>
<keyword evidence="1" id="KW-0732">Signal</keyword>
<dbReference type="EMBL" id="AMRA01000016">
    <property type="protein sequence ID" value="EKF25369.1"/>
    <property type="molecule type" value="Genomic_DNA"/>
</dbReference>
<evidence type="ECO:0000313" key="3">
    <source>
        <dbReference type="Proteomes" id="UP000006265"/>
    </source>
</evidence>
<keyword evidence="3" id="KW-1185">Reference proteome</keyword>
<keyword evidence="2" id="KW-0449">Lipoprotein</keyword>
<accession>K5BKS4</accession>